<evidence type="ECO:0000313" key="4">
    <source>
        <dbReference type="EMBL" id="TCK04475.1"/>
    </source>
</evidence>
<accession>A0A4R1GD43</accession>
<dbReference type="PANTHER" id="PTHR30545:SF2">
    <property type="entry name" value="SUGAR FERMENTATION STIMULATION PROTEIN A"/>
    <property type="match status" value="1"/>
</dbReference>
<gene>
    <name evidence="1" type="primary">sfsA</name>
    <name evidence="4" type="ORF">CLV27_0903</name>
</gene>
<dbReference type="InterPro" id="IPR040452">
    <property type="entry name" value="SfsA_C"/>
</dbReference>
<feature type="domain" description="SfsA N-terminal OB" evidence="3">
    <location>
        <begin position="25"/>
        <end position="87"/>
    </location>
</feature>
<dbReference type="Gene3D" id="2.40.50.580">
    <property type="match status" value="1"/>
</dbReference>
<dbReference type="Gene3D" id="3.40.1350.60">
    <property type="match status" value="1"/>
</dbReference>
<dbReference type="NCBIfam" id="TIGR00230">
    <property type="entry name" value="sfsA"/>
    <property type="match status" value="1"/>
</dbReference>
<dbReference type="GO" id="GO:0003677">
    <property type="term" value="F:DNA binding"/>
    <property type="evidence" value="ECO:0007669"/>
    <property type="project" value="InterPro"/>
</dbReference>
<organism evidence="4 5">
    <name type="scientific">Phorcysia thermohydrogeniphila</name>
    <dbReference type="NCBI Taxonomy" id="936138"/>
    <lineage>
        <taxon>Bacteria</taxon>
        <taxon>Pseudomonadati</taxon>
        <taxon>Aquificota</taxon>
        <taxon>Aquificia</taxon>
        <taxon>Desulfurobacteriales</taxon>
        <taxon>Desulfurobacteriaceae</taxon>
        <taxon>Phorcysia</taxon>
    </lineage>
</organism>
<dbReference type="HAMAP" id="MF_00095">
    <property type="entry name" value="SfsA"/>
    <property type="match status" value="1"/>
</dbReference>
<dbReference type="OrthoDB" id="9802365at2"/>
<protein>
    <recommendedName>
        <fullName evidence="1">Sugar fermentation stimulation protein homolog</fullName>
    </recommendedName>
</protein>
<comment type="caution">
    <text evidence="4">The sequence shown here is derived from an EMBL/GenBank/DDBJ whole genome shotgun (WGS) entry which is preliminary data.</text>
</comment>
<comment type="similarity">
    <text evidence="1">Belongs to the SfsA family.</text>
</comment>
<dbReference type="AlphaFoldDB" id="A0A4R1GD43"/>
<name>A0A4R1GD43_9BACT</name>
<dbReference type="PANTHER" id="PTHR30545">
    <property type="entry name" value="SUGAR FERMENTATION STIMULATION PROTEIN A"/>
    <property type="match status" value="1"/>
</dbReference>
<dbReference type="EMBL" id="SMFV01000003">
    <property type="protein sequence ID" value="TCK04475.1"/>
    <property type="molecule type" value="Genomic_DNA"/>
</dbReference>
<sequence>MKSRRPYEVLNVKELFKELTFASLIERINRFCALVRTKTGVRKAHISDTGRLKELFLPGSPLLLAENPKGKLDYKLVAVKSGEDWVFLHTPAHLLIAERLIREGFLGFYPKEIRKEVKHGKSRIDLLIDGNFYLEVKGCNLVKGCTCLFPDAPTERGRKHLQELILLRQRGFRTGVLFLAFRPCSCFSPNAGTDPLFAKSFKRALSSGVEFFGVKLRFLPETGGIYVDGELPLC</sequence>
<dbReference type="Pfam" id="PF17746">
    <property type="entry name" value="SfsA_N"/>
    <property type="match status" value="1"/>
</dbReference>
<evidence type="ECO:0000259" key="2">
    <source>
        <dbReference type="Pfam" id="PF03749"/>
    </source>
</evidence>
<dbReference type="CDD" id="cd22357">
    <property type="entry name" value="SfsA-like"/>
    <property type="match status" value="1"/>
</dbReference>
<keyword evidence="5" id="KW-1185">Reference proteome</keyword>
<evidence type="ECO:0000256" key="1">
    <source>
        <dbReference type="HAMAP-Rule" id="MF_00095"/>
    </source>
</evidence>
<dbReference type="RefSeq" id="WP_132526233.1">
    <property type="nucleotide sequence ID" value="NZ_SMFV01000003.1"/>
</dbReference>
<proteinExistence type="inferred from homology"/>
<evidence type="ECO:0000313" key="5">
    <source>
        <dbReference type="Proteomes" id="UP000295777"/>
    </source>
</evidence>
<dbReference type="InterPro" id="IPR041465">
    <property type="entry name" value="SfsA_N"/>
</dbReference>
<dbReference type="InterPro" id="IPR005224">
    <property type="entry name" value="SfsA"/>
</dbReference>
<dbReference type="Proteomes" id="UP000295777">
    <property type="component" value="Unassembled WGS sequence"/>
</dbReference>
<feature type="domain" description="Sugar fermentation stimulation protein C-terminal" evidence="2">
    <location>
        <begin position="97"/>
        <end position="220"/>
    </location>
</feature>
<evidence type="ECO:0000259" key="3">
    <source>
        <dbReference type="Pfam" id="PF17746"/>
    </source>
</evidence>
<reference evidence="4 5" key="1">
    <citation type="submission" date="2019-03" db="EMBL/GenBank/DDBJ databases">
        <title>Genomic Encyclopedia of Archaeal and Bacterial Type Strains, Phase II (KMG-II): from individual species to whole genera.</title>
        <authorList>
            <person name="Goeker M."/>
        </authorList>
    </citation>
    <scope>NUCLEOTIDE SEQUENCE [LARGE SCALE GENOMIC DNA]</scope>
    <source>
        <strain evidence="4 5">DSM 24425</strain>
    </source>
</reference>
<dbReference type="Pfam" id="PF03749">
    <property type="entry name" value="SfsA"/>
    <property type="match status" value="1"/>
</dbReference>